<feature type="transmembrane region" description="Helical" evidence="1">
    <location>
        <begin position="384"/>
        <end position="405"/>
    </location>
</feature>
<dbReference type="Gene3D" id="1.20.1250.20">
    <property type="entry name" value="MFS general substrate transporter like domains"/>
    <property type="match status" value="1"/>
</dbReference>
<feature type="transmembrane region" description="Helical" evidence="1">
    <location>
        <begin position="195"/>
        <end position="215"/>
    </location>
</feature>
<dbReference type="InterPro" id="IPR036259">
    <property type="entry name" value="MFS_trans_sf"/>
</dbReference>
<dbReference type="Proteomes" id="UP000033491">
    <property type="component" value="Unassembled WGS sequence"/>
</dbReference>
<proteinExistence type="predicted"/>
<feature type="transmembrane region" description="Helical" evidence="1">
    <location>
        <begin position="255"/>
        <end position="277"/>
    </location>
</feature>
<feature type="transmembrane region" description="Helical" evidence="1">
    <location>
        <begin position="12"/>
        <end position="35"/>
    </location>
</feature>
<evidence type="ECO:0000256" key="1">
    <source>
        <dbReference type="SAM" id="Phobius"/>
    </source>
</evidence>
<organism evidence="2 3">
    <name type="scientific">Levilactobacillus spicheri</name>
    <dbReference type="NCBI Taxonomy" id="216463"/>
    <lineage>
        <taxon>Bacteria</taxon>
        <taxon>Bacillati</taxon>
        <taxon>Bacillota</taxon>
        <taxon>Bacilli</taxon>
        <taxon>Lactobacillales</taxon>
        <taxon>Lactobacillaceae</taxon>
        <taxon>Levilactobacillus</taxon>
    </lineage>
</organism>
<reference evidence="2 3" key="1">
    <citation type="submission" date="2015-03" db="EMBL/GenBank/DDBJ databases">
        <authorList>
            <person name="Zheng J."/>
            <person name="Ganezle M."/>
        </authorList>
    </citation>
    <scope>NUCLEOTIDE SEQUENCE [LARGE SCALE GENOMIC DNA]</scope>
    <source>
        <strain evidence="2 3">LP38</strain>
    </source>
</reference>
<dbReference type="PATRIC" id="fig|216463.3.peg.713"/>
<evidence type="ECO:0000313" key="2">
    <source>
        <dbReference type="EMBL" id="KJW12435.1"/>
    </source>
</evidence>
<protein>
    <submittedName>
        <fullName evidence="2">Membrane protein</fullName>
    </submittedName>
</protein>
<name>A0A0F3RRC4_9LACO</name>
<keyword evidence="1" id="KW-1133">Transmembrane helix</keyword>
<dbReference type="AlphaFoldDB" id="A0A0F3RRC4"/>
<feature type="transmembrane region" description="Helical" evidence="1">
    <location>
        <begin position="155"/>
        <end position="174"/>
    </location>
</feature>
<feature type="transmembrane region" description="Helical" evidence="1">
    <location>
        <begin position="131"/>
        <end position="149"/>
    </location>
</feature>
<dbReference type="RefSeq" id="WP_045807537.1">
    <property type="nucleotide sequence ID" value="NZ_JZCR01000019.1"/>
</dbReference>
<dbReference type="SUPFAM" id="SSF103473">
    <property type="entry name" value="MFS general substrate transporter"/>
    <property type="match status" value="1"/>
</dbReference>
<keyword evidence="1" id="KW-0472">Membrane</keyword>
<feature type="transmembrane region" description="Helical" evidence="1">
    <location>
        <begin position="414"/>
        <end position="437"/>
    </location>
</feature>
<dbReference type="STRING" id="216463.VC81_07995"/>
<feature type="transmembrane region" description="Helical" evidence="1">
    <location>
        <begin position="283"/>
        <end position="305"/>
    </location>
</feature>
<evidence type="ECO:0000313" key="3">
    <source>
        <dbReference type="Proteomes" id="UP000033491"/>
    </source>
</evidence>
<dbReference type="EMBL" id="JZCR01000019">
    <property type="protein sequence ID" value="KJW12435.1"/>
    <property type="molecule type" value="Genomic_DNA"/>
</dbReference>
<feature type="transmembrane region" description="Helical" evidence="1">
    <location>
        <begin position="221"/>
        <end position="243"/>
    </location>
</feature>
<feature type="transmembrane region" description="Helical" evidence="1">
    <location>
        <begin position="101"/>
        <end position="119"/>
    </location>
</feature>
<dbReference type="OrthoDB" id="2326682at2"/>
<gene>
    <name evidence="2" type="ORF">VC81_07995</name>
</gene>
<sequence length="452" mass="50797">MNRLKQLGIDVSVGTLNFLANTGIMLPYILILFQYQKTQSATYLITLVAVYISRAASIFYTKRLNLRSSTYLILTLVFGALGSLPFALTTSLGWLIAGSVLWGYSAATIWPYFLTVKLHLTHTTHFKMKSVYWLVFLLMGLLLGLDFYLKLSFSLSFALLAVLNLVALPGGLLLNEFTHDFYRGQPNQRHGLKQFWRWWLSVVFFAAIALLTTLRKASLNISYWVTLGIILVALVIALIELYADRTKLVNFKLRLINRGFMLSYVLLFSSFMAYYYWGKLGMYLVFVVYLIGFEGGAGILGALAHHDADQKRRLGQGLLIAGHLLVLIPWKWPYLLGLLLIALYIGDDNPTVNRELYESEVVDDDSAIINKYRFSTAGGLLCQLVLFGLLVVASATHGLSLLAFFKPANASHWFLYTWAVNWPLVLCSLGITLANIVNHRKQAAADHPSQAK</sequence>
<feature type="transmembrane region" description="Helical" evidence="1">
    <location>
        <begin position="72"/>
        <end position="95"/>
    </location>
</feature>
<comment type="caution">
    <text evidence="2">The sequence shown here is derived from an EMBL/GenBank/DDBJ whole genome shotgun (WGS) entry which is preliminary data.</text>
</comment>
<keyword evidence="1" id="KW-0812">Transmembrane</keyword>
<feature type="transmembrane region" description="Helical" evidence="1">
    <location>
        <begin position="41"/>
        <end position="60"/>
    </location>
</feature>
<accession>A0A0F3RRC4</accession>